<protein>
    <submittedName>
        <fullName evidence="1">Uncharacterized protein</fullName>
    </submittedName>
</protein>
<gene>
    <name evidence="1" type="ORF">HPB50_011632</name>
</gene>
<organism evidence="1 2">
    <name type="scientific">Hyalomma asiaticum</name>
    <name type="common">Tick</name>
    <dbReference type="NCBI Taxonomy" id="266040"/>
    <lineage>
        <taxon>Eukaryota</taxon>
        <taxon>Metazoa</taxon>
        <taxon>Ecdysozoa</taxon>
        <taxon>Arthropoda</taxon>
        <taxon>Chelicerata</taxon>
        <taxon>Arachnida</taxon>
        <taxon>Acari</taxon>
        <taxon>Parasitiformes</taxon>
        <taxon>Ixodida</taxon>
        <taxon>Ixodoidea</taxon>
        <taxon>Ixodidae</taxon>
        <taxon>Hyalomminae</taxon>
        <taxon>Hyalomma</taxon>
    </lineage>
</organism>
<dbReference type="EMBL" id="CM023484">
    <property type="protein sequence ID" value="KAH6933040.1"/>
    <property type="molecule type" value="Genomic_DNA"/>
</dbReference>
<sequence length="129" mass="13715">MLHPRCAERVCPPGTGVPCVLRIEMAIVHLDFRHSSGVISSPSTRDVFLASCEIRVFSFLLGLHKPATPHGKSLDALLATLRSDTFHANEATAVQLPKPPGTSSLCYEGYLVLALLGANSIHNSGAGII</sequence>
<dbReference type="Proteomes" id="UP000821845">
    <property type="component" value="Chromosome 4"/>
</dbReference>
<comment type="caution">
    <text evidence="1">The sequence shown here is derived from an EMBL/GenBank/DDBJ whole genome shotgun (WGS) entry which is preliminary data.</text>
</comment>
<accession>A0ACB7SEA4</accession>
<proteinExistence type="predicted"/>
<reference evidence="1" key="1">
    <citation type="submission" date="2020-05" db="EMBL/GenBank/DDBJ databases">
        <title>Large-scale comparative analyses of tick genomes elucidate their genetic diversity and vector capacities.</title>
        <authorList>
            <person name="Jia N."/>
            <person name="Wang J."/>
            <person name="Shi W."/>
            <person name="Du L."/>
            <person name="Sun Y."/>
            <person name="Zhan W."/>
            <person name="Jiang J."/>
            <person name="Wang Q."/>
            <person name="Zhang B."/>
            <person name="Ji P."/>
            <person name="Sakyi L.B."/>
            <person name="Cui X."/>
            <person name="Yuan T."/>
            <person name="Jiang B."/>
            <person name="Yang W."/>
            <person name="Lam T.T.-Y."/>
            <person name="Chang Q."/>
            <person name="Ding S."/>
            <person name="Wang X."/>
            <person name="Zhu J."/>
            <person name="Ruan X."/>
            <person name="Zhao L."/>
            <person name="Wei J."/>
            <person name="Que T."/>
            <person name="Du C."/>
            <person name="Cheng J."/>
            <person name="Dai P."/>
            <person name="Han X."/>
            <person name="Huang E."/>
            <person name="Gao Y."/>
            <person name="Liu J."/>
            <person name="Shao H."/>
            <person name="Ye R."/>
            <person name="Li L."/>
            <person name="Wei W."/>
            <person name="Wang X."/>
            <person name="Wang C."/>
            <person name="Yang T."/>
            <person name="Huo Q."/>
            <person name="Li W."/>
            <person name="Guo W."/>
            <person name="Chen H."/>
            <person name="Zhou L."/>
            <person name="Ni X."/>
            <person name="Tian J."/>
            <person name="Zhou Y."/>
            <person name="Sheng Y."/>
            <person name="Liu T."/>
            <person name="Pan Y."/>
            <person name="Xia L."/>
            <person name="Li J."/>
            <person name="Zhao F."/>
            <person name="Cao W."/>
        </authorList>
    </citation>
    <scope>NUCLEOTIDE SEQUENCE</scope>
    <source>
        <strain evidence="1">Hyas-2018</strain>
    </source>
</reference>
<evidence type="ECO:0000313" key="2">
    <source>
        <dbReference type="Proteomes" id="UP000821845"/>
    </source>
</evidence>
<evidence type="ECO:0000313" key="1">
    <source>
        <dbReference type="EMBL" id="KAH6933040.1"/>
    </source>
</evidence>
<keyword evidence="2" id="KW-1185">Reference proteome</keyword>
<name>A0ACB7SEA4_HYAAI</name>